<evidence type="ECO:0000256" key="1">
    <source>
        <dbReference type="SAM" id="Phobius"/>
    </source>
</evidence>
<feature type="transmembrane region" description="Helical" evidence="1">
    <location>
        <begin position="32"/>
        <end position="50"/>
    </location>
</feature>
<feature type="transmembrane region" description="Helical" evidence="1">
    <location>
        <begin position="57"/>
        <end position="77"/>
    </location>
</feature>
<organism evidence="2">
    <name type="scientific">Anguilla anguilla</name>
    <name type="common">European freshwater eel</name>
    <name type="synonym">Muraena anguilla</name>
    <dbReference type="NCBI Taxonomy" id="7936"/>
    <lineage>
        <taxon>Eukaryota</taxon>
        <taxon>Metazoa</taxon>
        <taxon>Chordata</taxon>
        <taxon>Craniata</taxon>
        <taxon>Vertebrata</taxon>
        <taxon>Euteleostomi</taxon>
        <taxon>Actinopterygii</taxon>
        <taxon>Neopterygii</taxon>
        <taxon>Teleostei</taxon>
        <taxon>Anguilliformes</taxon>
        <taxon>Anguillidae</taxon>
        <taxon>Anguilla</taxon>
    </lineage>
</organism>
<keyword evidence="1" id="KW-1133">Transmembrane helix</keyword>
<evidence type="ECO:0000313" key="2">
    <source>
        <dbReference type="EMBL" id="JAH91282.1"/>
    </source>
</evidence>
<dbReference type="AlphaFoldDB" id="A0A0E9WLS3"/>
<keyword evidence="1" id="KW-0812">Transmembrane</keyword>
<accession>A0A0E9WLS3</accession>
<keyword evidence="1" id="KW-0472">Membrane</keyword>
<reference evidence="2" key="1">
    <citation type="submission" date="2014-11" db="EMBL/GenBank/DDBJ databases">
        <authorList>
            <person name="Amaro Gonzalez C."/>
        </authorList>
    </citation>
    <scope>NUCLEOTIDE SEQUENCE</scope>
</reference>
<reference evidence="2" key="2">
    <citation type="journal article" date="2015" name="Fish Shellfish Immunol.">
        <title>Early steps in the European eel (Anguilla anguilla)-Vibrio vulnificus interaction in the gills: Role of the RtxA13 toxin.</title>
        <authorList>
            <person name="Callol A."/>
            <person name="Pajuelo D."/>
            <person name="Ebbesson L."/>
            <person name="Teles M."/>
            <person name="MacKenzie S."/>
            <person name="Amaro C."/>
        </authorList>
    </citation>
    <scope>NUCLEOTIDE SEQUENCE</scope>
</reference>
<sequence length="78" mass="8716">MCFHVANEQIRTNVCVHSSAFSMSCSHTSGTLAIPMFLVKCPVVFNSLIAHCRQFVLVMYLLLLLLFTLSGHLFALLE</sequence>
<dbReference type="EMBL" id="GBXM01017295">
    <property type="protein sequence ID" value="JAH91282.1"/>
    <property type="molecule type" value="Transcribed_RNA"/>
</dbReference>
<name>A0A0E9WLS3_ANGAN</name>
<proteinExistence type="predicted"/>
<protein>
    <submittedName>
        <fullName evidence="2">Uncharacterized protein</fullName>
    </submittedName>
</protein>